<organism evidence="1 2">
    <name type="scientific">Bradyrhizobium oligotrophicum S58</name>
    <dbReference type="NCBI Taxonomy" id="1245469"/>
    <lineage>
        <taxon>Bacteria</taxon>
        <taxon>Pseudomonadati</taxon>
        <taxon>Pseudomonadota</taxon>
        <taxon>Alphaproteobacteria</taxon>
        <taxon>Hyphomicrobiales</taxon>
        <taxon>Nitrobacteraceae</taxon>
        <taxon>Bradyrhizobium</taxon>
    </lineage>
</organism>
<evidence type="ECO:0000313" key="2">
    <source>
        <dbReference type="Proteomes" id="UP000011841"/>
    </source>
</evidence>
<dbReference type="RefSeq" id="WP_015664811.1">
    <property type="nucleotide sequence ID" value="NC_020453.1"/>
</dbReference>
<name>M4Z439_9BRAD</name>
<dbReference type="eggNOG" id="ENOG50319X2">
    <property type="taxonomic scope" value="Bacteria"/>
</dbReference>
<gene>
    <name evidence="1" type="ORF">S58_16740</name>
</gene>
<dbReference type="EMBL" id="AP012603">
    <property type="protein sequence ID" value="BAM87682.1"/>
    <property type="molecule type" value="Genomic_DNA"/>
</dbReference>
<dbReference type="STRING" id="1245469.S58_16740"/>
<dbReference type="PATRIC" id="fig|1245469.3.peg.1706"/>
<dbReference type="InterPro" id="IPR038512">
    <property type="entry name" value="GpU-like_sf"/>
</dbReference>
<dbReference type="Gene3D" id="3.30.70.1700">
    <property type="entry name" value="Phage minor tail protein U"/>
    <property type="match status" value="1"/>
</dbReference>
<accession>M4Z439</accession>
<dbReference type="OrthoDB" id="8222526at2"/>
<dbReference type="KEGG" id="aol:S58_16740"/>
<sequence>MAHPRKLIRAAFVDRLKTALDDGSYRTRAQGRVYKSRLAPISEEELKEDGPAILVYARMEETSKPQDYGVEGDATHVERNLTLVTEAMLLAGNEVDDALDDMAEAMEAAIDGFMIPGFESAQIRLMESDIDVVTEQVKRPVGAIGLIWNIRYRTNWRARASASDQDAIEAFLRGE</sequence>
<dbReference type="Proteomes" id="UP000011841">
    <property type="component" value="Chromosome"/>
</dbReference>
<evidence type="ECO:0000313" key="1">
    <source>
        <dbReference type="EMBL" id="BAM87682.1"/>
    </source>
</evidence>
<dbReference type="AlphaFoldDB" id="M4Z439"/>
<proteinExistence type="predicted"/>
<dbReference type="HOGENOM" id="CLU_1529738_0_0_5"/>
<keyword evidence="2" id="KW-1185">Reference proteome</keyword>
<dbReference type="GeneID" id="301815605"/>
<reference evidence="1 2" key="1">
    <citation type="journal article" date="2013" name="Appl. Environ. Microbiol.">
        <title>Genome analysis suggests that the soil oligotrophic bacterium Agromonas oligotrophica (Bradyrhizobium oligotrophicum) is a nitrogen-fixing symbiont of Aeschynomene indica.</title>
        <authorList>
            <person name="Okubo T."/>
            <person name="Fukushima S."/>
            <person name="Itakura M."/>
            <person name="Oshima K."/>
            <person name="Longtonglang A."/>
            <person name="Teaumroong N."/>
            <person name="Mitsui H."/>
            <person name="Hattori M."/>
            <person name="Hattori R."/>
            <person name="Hattori T."/>
            <person name="Minamisawa K."/>
        </authorList>
    </citation>
    <scope>NUCLEOTIDE SEQUENCE [LARGE SCALE GENOMIC DNA]</scope>
    <source>
        <strain evidence="1 2">S58</strain>
    </source>
</reference>
<protein>
    <submittedName>
        <fullName evidence="1">Uncharacterized protein</fullName>
    </submittedName>
</protein>